<dbReference type="Pfam" id="PF14484">
    <property type="entry name" value="FISNA"/>
    <property type="match status" value="1"/>
</dbReference>
<evidence type="ECO:0000256" key="1">
    <source>
        <dbReference type="SAM" id="MobiDB-lite"/>
    </source>
</evidence>
<keyword evidence="4" id="KW-1185">Reference proteome</keyword>
<dbReference type="EMBL" id="OY660865">
    <property type="protein sequence ID" value="CAJ1051942.1"/>
    <property type="molecule type" value="Genomic_DNA"/>
</dbReference>
<feature type="compositionally biased region" description="Basic and acidic residues" evidence="1">
    <location>
        <begin position="36"/>
        <end position="49"/>
    </location>
</feature>
<protein>
    <submittedName>
        <fullName evidence="3">NLR family CARD domain-containing protein 3-like</fullName>
    </submittedName>
</protein>
<feature type="domain" description="FISNA" evidence="2">
    <location>
        <begin position="112"/>
        <end position="159"/>
    </location>
</feature>
<dbReference type="AlphaFoldDB" id="A0AAV1ESV8"/>
<feature type="region of interest" description="Disordered" evidence="1">
    <location>
        <begin position="27"/>
        <end position="52"/>
    </location>
</feature>
<accession>A0AAV1ESV8</accession>
<gene>
    <name evidence="3" type="ORF">XNOV1_A015282</name>
</gene>
<dbReference type="SMART" id="SM01288">
    <property type="entry name" value="FISNA"/>
    <property type="match status" value="1"/>
</dbReference>
<sequence length="159" mass="17983">MDKMSKCVEEEEDRAKSVMSDCLSMKSDWSKGLQPDFRKEPGPSEEGRAKSVMSDCLSMKSDWSKGLQPDFRKEPGPSVGQETLRCDSMEEQLSRYLSSDRIDPGLQEVLDDHKISLKRRCEHVNEGSDEAGSSQTLLNRIFTELYITEGLSEEVNTQP</sequence>
<dbReference type="Proteomes" id="UP001178508">
    <property type="component" value="Chromosome 2"/>
</dbReference>
<organism evidence="3 4">
    <name type="scientific">Xyrichtys novacula</name>
    <name type="common">Pearly razorfish</name>
    <name type="synonym">Hemipteronotus novacula</name>
    <dbReference type="NCBI Taxonomy" id="13765"/>
    <lineage>
        <taxon>Eukaryota</taxon>
        <taxon>Metazoa</taxon>
        <taxon>Chordata</taxon>
        <taxon>Craniata</taxon>
        <taxon>Vertebrata</taxon>
        <taxon>Euteleostomi</taxon>
        <taxon>Actinopterygii</taxon>
        <taxon>Neopterygii</taxon>
        <taxon>Teleostei</taxon>
        <taxon>Neoteleostei</taxon>
        <taxon>Acanthomorphata</taxon>
        <taxon>Eupercaria</taxon>
        <taxon>Labriformes</taxon>
        <taxon>Labridae</taxon>
        <taxon>Xyrichtys</taxon>
    </lineage>
</organism>
<name>A0AAV1ESV8_XYRNO</name>
<feature type="region of interest" description="Disordered" evidence="1">
    <location>
        <begin position="63"/>
        <end position="82"/>
    </location>
</feature>
<evidence type="ECO:0000313" key="3">
    <source>
        <dbReference type="EMBL" id="CAJ1051942.1"/>
    </source>
</evidence>
<reference evidence="3" key="1">
    <citation type="submission" date="2023-08" db="EMBL/GenBank/DDBJ databases">
        <authorList>
            <person name="Alioto T."/>
            <person name="Alioto T."/>
            <person name="Gomez Garrido J."/>
        </authorList>
    </citation>
    <scope>NUCLEOTIDE SEQUENCE</scope>
</reference>
<evidence type="ECO:0000313" key="4">
    <source>
        <dbReference type="Proteomes" id="UP001178508"/>
    </source>
</evidence>
<dbReference type="InterPro" id="IPR029495">
    <property type="entry name" value="NACHT-assoc"/>
</dbReference>
<evidence type="ECO:0000259" key="2">
    <source>
        <dbReference type="SMART" id="SM01288"/>
    </source>
</evidence>
<proteinExistence type="predicted"/>